<dbReference type="SMART" id="SM00184">
    <property type="entry name" value="RING"/>
    <property type="match status" value="1"/>
</dbReference>
<dbReference type="Proteomes" id="UP000039865">
    <property type="component" value="Unassembled WGS sequence"/>
</dbReference>
<gene>
    <name evidence="8" type="primary">Contig4845.g5185</name>
    <name evidence="8" type="ORF">STYLEM_1091</name>
</gene>
<sequence>MNEDQVEENIGFSESRVSTNDSNEDNEIYGQESDFNQATERSQVYDENDLELNTLNQREQEDEDSSVPSEEFRQLQMLVLPQRKTNASESIYKGLNCCLSIVTKGSYYFALLVYHLFTTLIIVTFTFLSKFTLAHSSIVVLNNNITFCIQYPYNLLSMLFLIIKICLQQLFPESRELRELFDLNNQPRRLSHYHQRRNQQRRQQYPIINLNRRIEREQQDREQCLVRLRRMSPIDETDSSQRLATEGNESLSPSPIFRVNRNFSSRRRRDYIRSEILRILTSSNFHPHRGSQDAYILRNLHLLQMASVGRDFSERDYEMLTSLDNTNFNRGSSHKIQLLISQLPTYVYKAKFSPSKSRDQDEPCQTENFTTCAGQDQTEDDSISNKNQCTICIENFVDEEVIKILPCFHQFHNSCIDDWLLRKTLCPVCKFDIKTQNDQSYEYE</sequence>
<dbReference type="PROSITE" id="PS50089">
    <property type="entry name" value="ZF_RING_2"/>
    <property type="match status" value="1"/>
</dbReference>
<feature type="domain" description="RING-type" evidence="7">
    <location>
        <begin position="389"/>
        <end position="430"/>
    </location>
</feature>
<evidence type="ECO:0000256" key="5">
    <source>
        <dbReference type="SAM" id="MobiDB-lite"/>
    </source>
</evidence>
<keyword evidence="6" id="KW-0812">Transmembrane</keyword>
<dbReference type="PANTHER" id="PTHR45931">
    <property type="entry name" value="SI:CH211-59O9.10"/>
    <property type="match status" value="1"/>
</dbReference>
<dbReference type="InterPro" id="IPR051834">
    <property type="entry name" value="RING_finger_E3_ligase"/>
</dbReference>
<keyword evidence="3" id="KW-0862">Zinc</keyword>
<dbReference type="GO" id="GO:0008270">
    <property type="term" value="F:zinc ion binding"/>
    <property type="evidence" value="ECO:0007669"/>
    <property type="project" value="UniProtKB-KW"/>
</dbReference>
<accession>A0A077ZQG0</accession>
<reference evidence="8 9" key="1">
    <citation type="submission" date="2014-06" db="EMBL/GenBank/DDBJ databases">
        <authorList>
            <person name="Swart Estienne"/>
        </authorList>
    </citation>
    <scope>NUCLEOTIDE SEQUENCE [LARGE SCALE GENOMIC DNA]</scope>
    <source>
        <strain evidence="8 9">130c</strain>
    </source>
</reference>
<evidence type="ECO:0000256" key="3">
    <source>
        <dbReference type="ARBA" id="ARBA00022833"/>
    </source>
</evidence>
<dbReference type="Gene3D" id="3.30.40.10">
    <property type="entry name" value="Zinc/RING finger domain, C3HC4 (zinc finger)"/>
    <property type="match status" value="1"/>
</dbReference>
<dbReference type="GO" id="GO:0061630">
    <property type="term" value="F:ubiquitin protein ligase activity"/>
    <property type="evidence" value="ECO:0007669"/>
    <property type="project" value="TreeGrafter"/>
</dbReference>
<name>A0A077ZQG0_STYLE</name>
<evidence type="ECO:0000259" key="7">
    <source>
        <dbReference type="PROSITE" id="PS50089"/>
    </source>
</evidence>
<dbReference type="InterPro" id="IPR001841">
    <property type="entry name" value="Znf_RING"/>
</dbReference>
<dbReference type="PANTHER" id="PTHR45931:SF3">
    <property type="entry name" value="RING ZINC FINGER-CONTAINING PROTEIN"/>
    <property type="match status" value="1"/>
</dbReference>
<dbReference type="InterPro" id="IPR013083">
    <property type="entry name" value="Znf_RING/FYVE/PHD"/>
</dbReference>
<dbReference type="GO" id="GO:0006511">
    <property type="term" value="P:ubiquitin-dependent protein catabolic process"/>
    <property type="evidence" value="ECO:0007669"/>
    <property type="project" value="TreeGrafter"/>
</dbReference>
<evidence type="ECO:0000256" key="6">
    <source>
        <dbReference type="SAM" id="Phobius"/>
    </source>
</evidence>
<keyword evidence="2 4" id="KW-0863">Zinc-finger</keyword>
<keyword evidence="1" id="KW-0479">Metal-binding</keyword>
<organism evidence="8 9">
    <name type="scientific">Stylonychia lemnae</name>
    <name type="common">Ciliate</name>
    <dbReference type="NCBI Taxonomy" id="5949"/>
    <lineage>
        <taxon>Eukaryota</taxon>
        <taxon>Sar</taxon>
        <taxon>Alveolata</taxon>
        <taxon>Ciliophora</taxon>
        <taxon>Intramacronucleata</taxon>
        <taxon>Spirotrichea</taxon>
        <taxon>Stichotrichia</taxon>
        <taxon>Sporadotrichida</taxon>
        <taxon>Oxytrichidae</taxon>
        <taxon>Stylonychinae</taxon>
        <taxon>Stylonychia</taxon>
    </lineage>
</organism>
<proteinExistence type="predicted"/>
<dbReference type="AlphaFoldDB" id="A0A077ZQG0"/>
<dbReference type="GO" id="GO:0005634">
    <property type="term" value="C:nucleus"/>
    <property type="evidence" value="ECO:0007669"/>
    <property type="project" value="TreeGrafter"/>
</dbReference>
<keyword evidence="6" id="KW-0472">Membrane</keyword>
<evidence type="ECO:0000313" key="9">
    <source>
        <dbReference type="Proteomes" id="UP000039865"/>
    </source>
</evidence>
<feature type="region of interest" description="Disordered" evidence="5">
    <location>
        <begin position="1"/>
        <end position="48"/>
    </location>
</feature>
<evidence type="ECO:0000256" key="4">
    <source>
        <dbReference type="PROSITE-ProRule" id="PRU00175"/>
    </source>
</evidence>
<protein>
    <submittedName>
        <fullName evidence="8">E3 ubiquitin-protein ligase sdir1-like</fullName>
    </submittedName>
</protein>
<dbReference type="InParanoid" id="A0A077ZQG0"/>
<dbReference type="OrthoDB" id="8062037at2759"/>
<dbReference type="SUPFAM" id="SSF57850">
    <property type="entry name" value="RING/U-box"/>
    <property type="match status" value="1"/>
</dbReference>
<dbReference type="EMBL" id="CCKQ01001036">
    <property type="protein sequence ID" value="CDW72137.1"/>
    <property type="molecule type" value="Genomic_DNA"/>
</dbReference>
<evidence type="ECO:0000256" key="1">
    <source>
        <dbReference type="ARBA" id="ARBA00022723"/>
    </source>
</evidence>
<evidence type="ECO:0000256" key="2">
    <source>
        <dbReference type="ARBA" id="ARBA00022771"/>
    </source>
</evidence>
<keyword evidence="9" id="KW-1185">Reference proteome</keyword>
<dbReference type="Pfam" id="PF13639">
    <property type="entry name" value="zf-RING_2"/>
    <property type="match status" value="1"/>
</dbReference>
<feature type="transmembrane region" description="Helical" evidence="6">
    <location>
        <begin position="107"/>
        <end position="129"/>
    </location>
</feature>
<evidence type="ECO:0000313" key="8">
    <source>
        <dbReference type="EMBL" id="CDW72137.1"/>
    </source>
</evidence>
<feature type="compositionally biased region" description="Polar residues" evidence="5">
    <location>
        <begin position="33"/>
        <end position="42"/>
    </location>
</feature>
<keyword evidence="6" id="KW-1133">Transmembrane helix</keyword>